<gene>
    <name evidence="4" type="ORF">OXD698_LOCUS20336</name>
</gene>
<keyword evidence="1" id="KW-0677">Repeat</keyword>
<sequence length="280" mass="33067">MFLEGLKSIFHILTNEYDYHRKTNLFSFGQLLLKQVHLDDAEKYYLRLLNEFSDQSENIIQCHNTLGNLTKNKGDYELSIQWFKKAIQINTIENQNLIENYNIIGDLYIKIDDPKRAIEYYNKTLILLIKIFSEDHPELVVCLNNIAIAYKNEKKYHKALEYHEKALTILEKHPLIHQSDIAILHNYIGIIQRHLGYFNLALEHYQYALEICKYSFSSSYIDIAKTLKNMSIVYEDKNELEQSLLCLKKAATIYQDILSPIHPDMTEIEEKIQYILVQLK</sequence>
<feature type="repeat" description="TPR" evidence="3">
    <location>
        <begin position="60"/>
        <end position="93"/>
    </location>
</feature>
<dbReference type="Proteomes" id="UP000663844">
    <property type="component" value="Unassembled WGS sequence"/>
</dbReference>
<dbReference type="InterPro" id="IPR011990">
    <property type="entry name" value="TPR-like_helical_dom_sf"/>
</dbReference>
<dbReference type="PANTHER" id="PTHR45641">
    <property type="entry name" value="TETRATRICOPEPTIDE REPEAT PROTEIN (AFU_ORTHOLOGUE AFUA_6G03870)"/>
    <property type="match status" value="1"/>
</dbReference>
<organism evidence="4 5">
    <name type="scientific">Adineta steineri</name>
    <dbReference type="NCBI Taxonomy" id="433720"/>
    <lineage>
        <taxon>Eukaryota</taxon>
        <taxon>Metazoa</taxon>
        <taxon>Spiralia</taxon>
        <taxon>Gnathifera</taxon>
        <taxon>Rotifera</taxon>
        <taxon>Eurotatoria</taxon>
        <taxon>Bdelloidea</taxon>
        <taxon>Adinetida</taxon>
        <taxon>Adinetidae</taxon>
        <taxon>Adineta</taxon>
    </lineage>
</organism>
<evidence type="ECO:0000313" key="5">
    <source>
        <dbReference type="Proteomes" id="UP000663844"/>
    </source>
</evidence>
<dbReference type="Pfam" id="PF13424">
    <property type="entry name" value="TPR_12"/>
    <property type="match status" value="2"/>
</dbReference>
<dbReference type="SUPFAM" id="SSF48452">
    <property type="entry name" value="TPR-like"/>
    <property type="match status" value="1"/>
</dbReference>
<evidence type="ECO:0000256" key="2">
    <source>
        <dbReference type="ARBA" id="ARBA00022803"/>
    </source>
</evidence>
<name>A0A819DDT8_9BILA</name>
<dbReference type="Gene3D" id="1.25.40.10">
    <property type="entry name" value="Tetratricopeptide repeat domain"/>
    <property type="match status" value="2"/>
</dbReference>
<evidence type="ECO:0000256" key="1">
    <source>
        <dbReference type="ARBA" id="ARBA00022737"/>
    </source>
</evidence>
<reference evidence="4" key="1">
    <citation type="submission" date="2021-02" db="EMBL/GenBank/DDBJ databases">
        <authorList>
            <person name="Nowell W R."/>
        </authorList>
    </citation>
    <scope>NUCLEOTIDE SEQUENCE</scope>
</reference>
<dbReference type="Pfam" id="PF13181">
    <property type="entry name" value="TPR_8"/>
    <property type="match status" value="1"/>
</dbReference>
<dbReference type="AlphaFoldDB" id="A0A819DDT8"/>
<dbReference type="InterPro" id="IPR019734">
    <property type="entry name" value="TPR_rpt"/>
</dbReference>
<feature type="repeat" description="TPR" evidence="3">
    <location>
        <begin position="140"/>
        <end position="173"/>
    </location>
</feature>
<keyword evidence="2 3" id="KW-0802">TPR repeat</keyword>
<dbReference type="PANTHER" id="PTHR45641:SF19">
    <property type="entry name" value="NEPHROCYSTIN-3"/>
    <property type="match status" value="1"/>
</dbReference>
<proteinExistence type="predicted"/>
<evidence type="ECO:0000313" key="4">
    <source>
        <dbReference type="EMBL" id="CAF3835484.1"/>
    </source>
</evidence>
<dbReference type="SMART" id="SM00028">
    <property type="entry name" value="TPR"/>
    <property type="match status" value="5"/>
</dbReference>
<evidence type="ECO:0008006" key="6">
    <source>
        <dbReference type="Google" id="ProtNLM"/>
    </source>
</evidence>
<comment type="caution">
    <text evidence="4">The sequence shown here is derived from an EMBL/GenBank/DDBJ whole genome shotgun (WGS) entry which is preliminary data.</text>
</comment>
<dbReference type="EMBL" id="CAJOAZ010001607">
    <property type="protein sequence ID" value="CAF3835484.1"/>
    <property type="molecule type" value="Genomic_DNA"/>
</dbReference>
<dbReference type="PROSITE" id="PS50005">
    <property type="entry name" value="TPR"/>
    <property type="match status" value="2"/>
</dbReference>
<protein>
    <recommendedName>
        <fullName evidence="6">Tetratricopeptide repeat protein</fullName>
    </recommendedName>
</protein>
<accession>A0A819DDT8</accession>
<evidence type="ECO:0000256" key="3">
    <source>
        <dbReference type="PROSITE-ProRule" id="PRU00339"/>
    </source>
</evidence>